<protein>
    <submittedName>
        <fullName evidence="1">Uncharacterized protein</fullName>
    </submittedName>
</protein>
<gene>
    <name evidence="1" type="ORF">SAY86_025381</name>
</gene>
<dbReference type="EMBL" id="JAXQNO010000004">
    <property type="protein sequence ID" value="KAK4800016.1"/>
    <property type="molecule type" value="Genomic_DNA"/>
</dbReference>
<evidence type="ECO:0000313" key="1">
    <source>
        <dbReference type="EMBL" id="KAK4800016.1"/>
    </source>
</evidence>
<proteinExistence type="predicted"/>
<dbReference type="Proteomes" id="UP001346149">
    <property type="component" value="Unassembled WGS sequence"/>
</dbReference>
<comment type="caution">
    <text evidence="1">The sequence shown here is derived from an EMBL/GenBank/DDBJ whole genome shotgun (WGS) entry which is preliminary data.</text>
</comment>
<organism evidence="1 2">
    <name type="scientific">Trapa natans</name>
    <name type="common">Water chestnut</name>
    <dbReference type="NCBI Taxonomy" id="22666"/>
    <lineage>
        <taxon>Eukaryota</taxon>
        <taxon>Viridiplantae</taxon>
        <taxon>Streptophyta</taxon>
        <taxon>Embryophyta</taxon>
        <taxon>Tracheophyta</taxon>
        <taxon>Spermatophyta</taxon>
        <taxon>Magnoliopsida</taxon>
        <taxon>eudicotyledons</taxon>
        <taxon>Gunneridae</taxon>
        <taxon>Pentapetalae</taxon>
        <taxon>rosids</taxon>
        <taxon>malvids</taxon>
        <taxon>Myrtales</taxon>
        <taxon>Lythraceae</taxon>
        <taxon>Trapa</taxon>
    </lineage>
</organism>
<name>A0AAN7MRZ3_TRANT</name>
<dbReference type="AlphaFoldDB" id="A0AAN7MRZ3"/>
<keyword evidence="2" id="KW-1185">Reference proteome</keyword>
<accession>A0AAN7MRZ3</accession>
<sequence length="119" mass="13121">MRRRGWKEKGLFDLSLQKQKASFTVHQGHPLVHASIVDAGRSSITDSQQMGRCGVKLPLGFRPEHGQWCWICRGQLHLKDSTGVAVDTDGKRVAVGITSMLAIGIRLQVGVKKPCFLLS</sequence>
<reference evidence="1 2" key="1">
    <citation type="journal article" date="2023" name="Hortic Res">
        <title>Pangenome of water caltrop reveals structural variations and asymmetric subgenome divergence after allopolyploidization.</title>
        <authorList>
            <person name="Zhang X."/>
            <person name="Chen Y."/>
            <person name="Wang L."/>
            <person name="Yuan Y."/>
            <person name="Fang M."/>
            <person name="Shi L."/>
            <person name="Lu R."/>
            <person name="Comes H.P."/>
            <person name="Ma Y."/>
            <person name="Chen Y."/>
            <person name="Huang G."/>
            <person name="Zhou Y."/>
            <person name="Zheng Z."/>
            <person name="Qiu Y."/>
        </authorList>
    </citation>
    <scope>NUCLEOTIDE SEQUENCE [LARGE SCALE GENOMIC DNA]</scope>
    <source>
        <strain evidence="1">F231</strain>
    </source>
</reference>
<evidence type="ECO:0000313" key="2">
    <source>
        <dbReference type="Proteomes" id="UP001346149"/>
    </source>
</evidence>